<dbReference type="InterPro" id="IPR003342">
    <property type="entry name" value="ArnT-like_N"/>
</dbReference>
<feature type="domain" description="MIR" evidence="15">
    <location>
        <begin position="333"/>
        <end position="395"/>
    </location>
</feature>
<evidence type="ECO:0000256" key="10">
    <source>
        <dbReference type="ARBA" id="ARBA00022989"/>
    </source>
</evidence>
<dbReference type="Pfam" id="PF16192">
    <property type="entry name" value="PMT_4TMC"/>
    <property type="match status" value="1"/>
</dbReference>
<feature type="transmembrane region" description="Helical" evidence="14">
    <location>
        <begin position="670"/>
        <end position="689"/>
    </location>
</feature>
<feature type="transmembrane region" description="Helical" evidence="14">
    <location>
        <begin position="54"/>
        <end position="75"/>
    </location>
</feature>
<name>A0AAV5R0X2_PICKL</name>
<dbReference type="Pfam" id="PF02815">
    <property type="entry name" value="MIR"/>
    <property type="match status" value="1"/>
</dbReference>
<keyword evidence="7 14" id="KW-0812">Transmembrane</keyword>
<gene>
    <name evidence="16" type="ORF">DAPK24_008740</name>
</gene>
<keyword evidence="10 14" id="KW-1133">Transmembrane helix</keyword>
<dbReference type="CDD" id="cd23285">
    <property type="entry name" value="beta-trefoil_MIR_PMT4-like"/>
    <property type="match status" value="1"/>
</dbReference>
<evidence type="ECO:0000256" key="2">
    <source>
        <dbReference type="ARBA" id="ARBA00004922"/>
    </source>
</evidence>
<dbReference type="Proteomes" id="UP001378960">
    <property type="component" value="Unassembled WGS sequence"/>
</dbReference>
<feature type="transmembrane region" description="Helical" evidence="14">
    <location>
        <begin position="280"/>
        <end position="301"/>
    </location>
</feature>
<evidence type="ECO:0000313" key="16">
    <source>
        <dbReference type="EMBL" id="GMM44299.1"/>
    </source>
</evidence>
<keyword evidence="17" id="KW-1185">Reference proteome</keyword>
<dbReference type="SUPFAM" id="SSF82109">
    <property type="entry name" value="MIR domain"/>
    <property type="match status" value="1"/>
</dbReference>
<organism evidence="16 17">
    <name type="scientific">Pichia kluyveri</name>
    <name type="common">Yeast</name>
    <dbReference type="NCBI Taxonomy" id="36015"/>
    <lineage>
        <taxon>Eukaryota</taxon>
        <taxon>Fungi</taxon>
        <taxon>Dikarya</taxon>
        <taxon>Ascomycota</taxon>
        <taxon>Saccharomycotina</taxon>
        <taxon>Pichiomycetes</taxon>
        <taxon>Pichiales</taxon>
        <taxon>Pichiaceae</taxon>
        <taxon>Pichia</taxon>
    </lineage>
</organism>
<comment type="catalytic activity">
    <reaction evidence="13 14">
        <text>a di-trans,poly-cis-dolichyl beta-D-mannosyl phosphate + L-seryl-[protein] = 3-O-(alpha-D-mannosyl)-L-seryl-[protein] + a di-trans,poly-cis-dolichyl phosphate + H(+)</text>
        <dbReference type="Rhea" id="RHEA:17377"/>
        <dbReference type="Rhea" id="RHEA-COMP:9863"/>
        <dbReference type="Rhea" id="RHEA-COMP:13546"/>
        <dbReference type="Rhea" id="RHEA-COMP:19498"/>
        <dbReference type="Rhea" id="RHEA-COMP:19501"/>
        <dbReference type="ChEBI" id="CHEBI:15378"/>
        <dbReference type="ChEBI" id="CHEBI:29999"/>
        <dbReference type="ChEBI" id="CHEBI:57683"/>
        <dbReference type="ChEBI" id="CHEBI:58211"/>
        <dbReference type="ChEBI" id="CHEBI:137321"/>
        <dbReference type="EC" id="2.4.1.109"/>
    </reaction>
</comment>
<proteinExistence type="inferred from homology"/>
<comment type="pathway">
    <text evidence="2 14">Protein modification; protein glycosylation.</text>
</comment>
<dbReference type="PROSITE" id="PS50919">
    <property type="entry name" value="MIR"/>
    <property type="match status" value="2"/>
</dbReference>
<dbReference type="AlphaFoldDB" id="A0AAV5R0X2"/>
<keyword evidence="5 14" id="KW-0328">Glycosyltransferase</keyword>
<dbReference type="InterPro" id="IPR036300">
    <property type="entry name" value="MIR_dom_sf"/>
</dbReference>
<comment type="subcellular location">
    <subcellularLocation>
        <location evidence="1 14">Endoplasmic reticulum membrane</location>
        <topology evidence="1 14">Multi-pass membrane protein</topology>
    </subcellularLocation>
</comment>
<evidence type="ECO:0000256" key="6">
    <source>
        <dbReference type="ARBA" id="ARBA00022679"/>
    </source>
</evidence>
<accession>A0AAV5R0X2</accession>
<evidence type="ECO:0000256" key="7">
    <source>
        <dbReference type="ARBA" id="ARBA00022692"/>
    </source>
</evidence>
<dbReference type="Gene3D" id="2.80.10.50">
    <property type="match status" value="1"/>
</dbReference>
<dbReference type="InterPro" id="IPR032421">
    <property type="entry name" value="PMT_4TMC"/>
</dbReference>
<evidence type="ECO:0000256" key="11">
    <source>
        <dbReference type="ARBA" id="ARBA00023136"/>
    </source>
</evidence>
<evidence type="ECO:0000256" key="13">
    <source>
        <dbReference type="ARBA" id="ARBA00045102"/>
    </source>
</evidence>
<keyword evidence="9 14" id="KW-0256">Endoplasmic reticulum</keyword>
<evidence type="ECO:0000313" key="17">
    <source>
        <dbReference type="Proteomes" id="UP001378960"/>
    </source>
</evidence>
<evidence type="ECO:0000256" key="8">
    <source>
        <dbReference type="ARBA" id="ARBA00022737"/>
    </source>
</evidence>
<feature type="transmembrane region" description="Helical" evidence="14">
    <location>
        <begin position="710"/>
        <end position="733"/>
    </location>
</feature>
<dbReference type="PANTHER" id="PTHR10050:SF51">
    <property type="entry name" value="PROTEIN O-MANNOSYL-TRANSFERASE 1"/>
    <property type="match status" value="1"/>
</dbReference>
<evidence type="ECO:0000259" key="15">
    <source>
        <dbReference type="PROSITE" id="PS50919"/>
    </source>
</evidence>
<comment type="similarity">
    <text evidence="3 14">Belongs to the glycosyltransferase 39 family.</text>
</comment>
<feature type="transmembrane region" description="Helical" evidence="14">
    <location>
        <begin position="142"/>
        <end position="160"/>
    </location>
</feature>
<evidence type="ECO:0000256" key="3">
    <source>
        <dbReference type="ARBA" id="ARBA00007222"/>
    </source>
</evidence>
<keyword evidence="6 14" id="KW-0808">Transferase</keyword>
<dbReference type="GO" id="GO:0005789">
    <property type="term" value="C:endoplasmic reticulum membrane"/>
    <property type="evidence" value="ECO:0007669"/>
    <property type="project" value="UniProtKB-SubCell"/>
</dbReference>
<keyword evidence="8" id="KW-0677">Repeat</keyword>
<comment type="catalytic activity">
    <reaction evidence="12 14">
        <text>a di-trans,poly-cis-dolichyl beta-D-mannosyl phosphate + L-threonyl-[protein] = 3-O-(alpha-D-mannosyl)-L-threonyl-[protein] + a di-trans,poly-cis-dolichyl phosphate + H(+)</text>
        <dbReference type="Rhea" id="RHEA:53396"/>
        <dbReference type="Rhea" id="RHEA-COMP:11060"/>
        <dbReference type="Rhea" id="RHEA-COMP:13547"/>
        <dbReference type="Rhea" id="RHEA-COMP:19498"/>
        <dbReference type="Rhea" id="RHEA-COMP:19501"/>
        <dbReference type="ChEBI" id="CHEBI:15378"/>
        <dbReference type="ChEBI" id="CHEBI:30013"/>
        <dbReference type="ChEBI" id="CHEBI:57683"/>
        <dbReference type="ChEBI" id="CHEBI:58211"/>
        <dbReference type="ChEBI" id="CHEBI:137323"/>
        <dbReference type="EC" id="2.4.1.109"/>
    </reaction>
</comment>
<comment type="function">
    <text evidence="14">Transfers mannose from Dol-P-mannose to Ser or Thr residues on proteins.</text>
</comment>
<evidence type="ECO:0000256" key="1">
    <source>
        <dbReference type="ARBA" id="ARBA00004477"/>
    </source>
</evidence>
<evidence type="ECO:0000256" key="4">
    <source>
        <dbReference type="ARBA" id="ARBA00012839"/>
    </source>
</evidence>
<dbReference type="InterPro" id="IPR016093">
    <property type="entry name" value="MIR_motif"/>
</dbReference>
<feature type="transmembrane region" description="Helical" evidence="14">
    <location>
        <begin position="603"/>
        <end position="620"/>
    </location>
</feature>
<dbReference type="EC" id="2.4.1.109" evidence="4 14"/>
<evidence type="ECO:0000256" key="5">
    <source>
        <dbReference type="ARBA" id="ARBA00022676"/>
    </source>
</evidence>
<dbReference type="Pfam" id="PF02366">
    <property type="entry name" value="PMT"/>
    <property type="match status" value="1"/>
</dbReference>
<dbReference type="PANTHER" id="PTHR10050">
    <property type="entry name" value="DOLICHYL-PHOSPHATE-MANNOSE--PROTEIN MANNOSYLTRANSFERASE"/>
    <property type="match status" value="1"/>
</dbReference>
<protein>
    <recommendedName>
        <fullName evidence="4 14">Dolichyl-phosphate-mannose--protein mannosyltransferase</fullName>
        <ecNumber evidence="4 14">2.4.1.109</ecNumber>
    </recommendedName>
</protein>
<keyword evidence="11 14" id="KW-0472">Membrane</keyword>
<feature type="transmembrane region" description="Helical" evidence="14">
    <location>
        <begin position="640"/>
        <end position="658"/>
    </location>
</feature>
<feature type="transmembrane region" description="Helical" evidence="14">
    <location>
        <begin position="103"/>
        <end position="121"/>
    </location>
</feature>
<dbReference type="SMART" id="SM00472">
    <property type="entry name" value="MIR"/>
    <property type="match status" value="3"/>
</dbReference>
<dbReference type="InterPro" id="IPR027005">
    <property type="entry name" value="PMT-like"/>
</dbReference>
<feature type="transmembrane region" description="Helical" evidence="14">
    <location>
        <begin position="233"/>
        <end position="259"/>
    </location>
</feature>
<evidence type="ECO:0000256" key="12">
    <source>
        <dbReference type="ARBA" id="ARBA00045085"/>
    </source>
</evidence>
<feature type="domain" description="MIR" evidence="15">
    <location>
        <begin position="404"/>
        <end position="463"/>
    </location>
</feature>
<dbReference type="GO" id="GO:0004169">
    <property type="term" value="F:dolichyl-phosphate-mannose-protein mannosyltransferase activity"/>
    <property type="evidence" value="ECO:0007669"/>
    <property type="project" value="UniProtKB-UniRule"/>
</dbReference>
<sequence>MAPKKNAKKSVGFSKTVEIDHNESVDLIDEVDIISAAKTSISSSSSTNSTSSHIYTVANIAITFCAFITRFYYIWYPSEVVFDEVHFGKFASYYIERTYFFDLHPPFAKMLIAFVGWLVGFNGKFKFENIGDSYIDNSIPYIPLRSLSAILGTLTVPLMFETLKECNYSVWTCILGSAIVAFDNAHVAETRLILLDATLIISVAASIYCYVKFTKLRNSPFTFNWYKWLTLTGFALSCVISTKYVGVLTFFSVGIAVAVDLWNLLDYKTGLTIRQFTRHFIARFVLLIVVPFFIYLGWFYIHFAILTKSGPGDAFMSSEFQETLGDSILAREAKEINYYDIITIKHKNTDCFLHSHPYNYPLRYDDGRISSQGQQVTCVKDFNEDAANYWEILPVRETDDKRLNRPVHQGDTFRLRHVHTNGYLLTHDVASPLYPTNEEFTVISIEEGDSNRYADTLFKFDPVDGKPHEILKTKGSIIKFLHVPTAVAMWTHDDVLLPEWAFNQQEVNGNKQIQSSENNWVVDKIVGLSGERAKFVPKPVLKLPFFRKWWELQFLMFEHNNKLSSEHPFASQPDAWPLCMSGVSFWTNNDLRQQIFFVGNIPGWWFECAMILVFTIIVVFDQLTAHRDIHILTKEARSKLYLTNLFFLSAYLIHYLPFFLMGRQKFLHHYLPAHLLAALFSASVFEFLFTNNRRLEWCQKGEKPNTLNTLAYVSFVFLLLAVLISSFVFFAPITYGNVSLTPKEVISREWMNIKLHFSK</sequence>
<reference evidence="16 17" key="1">
    <citation type="journal article" date="2023" name="Elife">
        <title>Identification of key yeast species and microbe-microbe interactions impacting larval growth of Drosophila in the wild.</title>
        <authorList>
            <person name="Mure A."/>
            <person name="Sugiura Y."/>
            <person name="Maeda R."/>
            <person name="Honda K."/>
            <person name="Sakurai N."/>
            <person name="Takahashi Y."/>
            <person name="Watada M."/>
            <person name="Katoh T."/>
            <person name="Gotoh A."/>
            <person name="Gotoh Y."/>
            <person name="Taniguchi I."/>
            <person name="Nakamura K."/>
            <person name="Hayashi T."/>
            <person name="Katayama T."/>
            <person name="Uemura T."/>
            <person name="Hattori Y."/>
        </authorList>
    </citation>
    <scope>NUCLEOTIDE SEQUENCE [LARGE SCALE GENOMIC DNA]</scope>
    <source>
        <strain evidence="16 17">PK-24</strain>
    </source>
</reference>
<feature type="transmembrane region" description="Helical" evidence="14">
    <location>
        <begin position="192"/>
        <end position="213"/>
    </location>
</feature>
<evidence type="ECO:0000256" key="9">
    <source>
        <dbReference type="ARBA" id="ARBA00022824"/>
    </source>
</evidence>
<dbReference type="EMBL" id="BTGB01000001">
    <property type="protein sequence ID" value="GMM44299.1"/>
    <property type="molecule type" value="Genomic_DNA"/>
</dbReference>
<evidence type="ECO:0000256" key="14">
    <source>
        <dbReference type="RuleBase" id="RU367007"/>
    </source>
</evidence>
<comment type="caution">
    <text evidence="16">The sequence shown here is derived from an EMBL/GenBank/DDBJ whole genome shotgun (WGS) entry which is preliminary data.</text>
</comment>